<dbReference type="AlphaFoldDB" id="A0A2V2YMZ8"/>
<gene>
    <name evidence="1" type="ORF">DFQ01_12546</name>
</gene>
<dbReference type="Proteomes" id="UP000246635">
    <property type="component" value="Unassembled WGS sequence"/>
</dbReference>
<organism evidence="1 2">
    <name type="scientific">Paenibacillus cellulosilyticus</name>
    <dbReference type="NCBI Taxonomy" id="375489"/>
    <lineage>
        <taxon>Bacteria</taxon>
        <taxon>Bacillati</taxon>
        <taxon>Bacillota</taxon>
        <taxon>Bacilli</taxon>
        <taxon>Bacillales</taxon>
        <taxon>Paenibacillaceae</taxon>
        <taxon>Paenibacillus</taxon>
    </lineage>
</organism>
<evidence type="ECO:0000313" key="2">
    <source>
        <dbReference type="Proteomes" id="UP000246635"/>
    </source>
</evidence>
<dbReference type="RefSeq" id="WP_110046319.1">
    <property type="nucleotide sequence ID" value="NZ_CP054613.1"/>
</dbReference>
<name>A0A2V2YMZ8_9BACL</name>
<accession>A0A2V2YMZ8</accession>
<sequence>MSKSEAQRLRTEAGLPYDDKVTGGFIVYPEETSTTTESNIITPLEIGGNEYYIVNPATSYRIDYSDPYLPGTSGCNMTLTNSATFTKTSTLTGNVSFSASMLKIISAQIGASFSIGTTKTITATGSKAVTGCQVLKGYPRYEEKNWRPVGR</sequence>
<protein>
    <submittedName>
        <fullName evidence="1">Uncharacterized protein</fullName>
    </submittedName>
</protein>
<keyword evidence="2" id="KW-1185">Reference proteome</keyword>
<reference evidence="1 2" key="1">
    <citation type="submission" date="2018-05" db="EMBL/GenBank/DDBJ databases">
        <title>Genomic Encyclopedia of Type Strains, Phase III (KMG-III): the genomes of soil and plant-associated and newly described type strains.</title>
        <authorList>
            <person name="Whitman W."/>
        </authorList>
    </citation>
    <scope>NUCLEOTIDE SEQUENCE [LARGE SCALE GENOMIC DNA]</scope>
    <source>
        <strain evidence="1 2">CECT 5696</strain>
    </source>
</reference>
<evidence type="ECO:0000313" key="1">
    <source>
        <dbReference type="EMBL" id="PWV95701.1"/>
    </source>
</evidence>
<dbReference type="EMBL" id="QGTQ01000025">
    <property type="protein sequence ID" value="PWV95701.1"/>
    <property type="molecule type" value="Genomic_DNA"/>
</dbReference>
<proteinExistence type="predicted"/>
<comment type="caution">
    <text evidence="1">The sequence shown here is derived from an EMBL/GenBank/DDBJ whole genome shotgun (WGS) entry which is preliminary data.</text>
</comment>